<dbReference type="Proteomes" id="UP001059401">
    <property type="component" value="Chromosome"/>
</dbReference>
<evidence type="ECO:0000313" key="2">
    <source>
        <dbReference type="EMBL" id="UTY33761.1"/>
    </source>
</evidence>
<evidence type="ECO:0000313" key="1">
    <source>
        <dbReference type="EMBL" id="UTY28909.1"/>
    </source>
</evidence>
<reference evidence="2" key="1">
    <citation type="submission" date="2019-04" db="EMBL/GenBank/DDBJ databases">
        <title>Whole genome sequencing of oral phylogroup 2 treponemes.</title>
        <authorList>
            <person name="Chan Y."/>
            <person name="Zeng H.H."/>
            <person name="Yu X.L."/>
            <person name="Leung W.K."/>
            <person name="Watt R.M."/>
        </authorList>
    </citation>
    <scope>NUCLEOTIDE SEQUENCE</scope>
    <source>
        <strain evidence="2">OMZ 835</strain>
        <strain evidence="1">OMZ 847</strain>
    </source>
</reference>
<keyword evidence="4" id="KW-1185">Reference proteome</keyword>
<name>A0AAE9MW00_9SPIR</name>
<dbReference type="EMBL" id="CP038804">
    <property type="protein sequence ID" value="UTY33761.1"/>
    <property type="molecule type" value="Genomic_DNA"/>
</dbReference>
<evidence type="ECO:0000313" key="3">
    <source>
        <dbReference type="Proteomes" id="UP001058682"/>
    </source>
</evidence>
<organism evidence="2 3">
    <name type="scientific">Treponema putidum</name>
    <dbReference type="NCBI Taxonomy" id="221027"/>
    <lineage>
        <taxon>Bacteria</taxon>
        <taxon>Pseudomonadati</taxon>
        <taxon>Spirochaetota</taxon>
        <taxon>Spirochaetia</taxon>
        <taxon>Spirochaetales</taxon>
        <taxon>Treponemataceae</taxon>
        <taxon>Treponema</taxon>
    </lineage>
</organism>
<gene>
    <name evidence="2" type="ORF">E4N74_06910</name>
    <name evidence="1" type="ORF">E4N76_07880</name>
</gene>
<dbReference type="EMBL" id="CP038802">
    <property type="protein sequence ID" value="UTY28909.1"/>
    <property type="molecule type" value="Genomic_DNA"/>
</dbReference>
<evidence type="ECO:0000313" key="4">
    <source>
        <dbReference type="Proteomes" id="UP001059401"/>
    </source>
</evidence>
<dbReference type="Proteomes" id="UP001058682">
    <property type="component" value="Chromosome"/>
</dbReference>
<proteinExistence type="predicted"/>
<protein>
    <submittedName>
        <fullName evidence="2">Uncharacterized protein</fullName>
    </submittedName>
</protein>
<accession>A0AAE9MW00</accession>
<sequence>MGSRISASLCSILRLEGLSFAKIENRQTAKNINNILIFFIKSPIKLIYLEEASSMRRILRGLSPPVTFIYLCRTHEPVYINHCLRFWFQYHLRHLRLYE</sequence>
<dbReference type="AlphaFoldDB" id="A0AAE9MW00"/>